<dbReference type="SUPFAM" id="SSF52113">
    <property type="entry name" value="BRCT domain"/>
    <property type="match status" value="2"/>
</dbReference>
<feature type="compositionally biased region" description="Polar residues" evidence="9">
    <location>
        <begin position="806"/>
        <end position="815"/>
    </location>
</feature>
<dbReference type="Pfam" id="PF05225">
    <property type="entry name" value="HTH_psq"/>
    <property type="match status" value="1"/>
</dbReference>
<dbReference type="PANTHER" id="PTHR23110:SF109">
    <property type="entry name" value="FI07618P-RELATED"/>
    <property type="match status" value="1"/>
</dbReference>
<dbReference type="PROSITE" id="PS50097">
    <property type="entry name" value="BTB"/>
    <property type="match status" value="1"/>
</dbReference>
<feature type="compositionally biased region" description="Low complexity" evidence="9">
    <location>
        <begin position="700"/>
        <end position="711"/>
    </location>
</feature>
<dbReference type="InterPro" id="IPR011364">
    <property type="entry name" value="BRCA1"/>
</dbReference>
<evidence type="ECO:0000256" key="9">
    <source>
        <dbReference type="SAM" id="MobiDB-lite"/>
    </source>
</evidence>
<feature type="compositionally biased region" description="Acidic residues" evidence="9">
    <location>
        <begin position="2092"/>
        <end position="2104"/>
    </location>
</feature>
<feature type="compositionally biased region" description="Basic and acidic residues" evidence="9">
    <location>
        <begin position="2057"/>
        <end position="2066"/>
    </location>
</feature>
<dbReference type="SMART" id="SM00225">
    <property type="entry name" value="BTB"/>
    <property type="match status" value="1"/>
</dbReference>
<feature type="compositionally biased region" description="Polar residues" evidence="9">
    <location>
        <begin position="88"/>
        <end position="101"/>
    </location>
</feature>
<dbReference type="SUPFAM" id="SSF54695">
    <property type="entry name" value="POZ domain"/>
    <property type="match status" value="1"/>
</dbReference>
<dbReference type="EMBL" id="LR900477">
    <property type="protein sequence ID" value="CAD7245814.1"/>
    <property type="molecule type" value="Genomic_DNA"/>
</dbReference>
<protein>
    <submittedName>
        <fullName evidence="14">Uncharacterized protein</fullName>
    </submittedName>
</protein>
<dbReference type="SUPFAM" id="SSF46689">
    <property type="entry name" value="Homeodomain-like"/>
    <property type="match status" value="1"/>
</dbReference>
<name>A0A7R8X860_9CRUS</name>
<feature type="compositionally biased region" description="Polar residues" evidence="9">
    <location>
        <begin position="110"/>
        <end position="120"/>
    </location>
</feature>
<feature type="region of interest" description="Disordered" evidence="9">
    <location>
        <begin position="331"/>
        <end position="422"/>
    </location>
</feature>
<feature type="compositionally biased region" description="Polar residues" evidence="9">
    <location>
        <begin position="674"/>
        <end position="685"/>
    </location>
</feature>
<dbReference type="InterPro" id="IPR051095">
    <property type="entry name" value="Dros_DevTransReg"/>
</dbReference>
<dbReference type="FunFam" id="1.10.10.60:FF:000019">
    <property type="entry name" value="Ligand-dependent corepressor isoform 1"/>
    <property type="match status" value="1"/>
</dbReference>
<dbReference type="GO" id="GO:0006357">
    <property type="term" value="P:regulation of transcription by RNA polymerase II"/>
    <property type="evidence" value="ECO:0007669"/>
    <property type="project" value="TreeGrafter"/>
</dbReference>
<dbReference type="Pfam" id="PF00651">
    <property type="entry name" value="BTB"/>
    <property type="match status" value="1"/>
</dbReference>
<evidence type="ECO:0000313" key="14">
    <source>
        <dbReference type="EMBL" id="CAD7245814.1"/>
    </source>
</evidence>
<evidence type="ECO:0000259" key="11">
    <source>
        <dbReference type="PROSITE" id="PS50097"/>
    </source>
</evidence>
<feature type="compositionally biased region" description="Basic and acidic residues" evidence="9">
    <location>
        <begin position="76"/>
        <end position="86"/>
    </location>
</feature>
<dbReference type="GO" id="GO:0016020">
    <property type="term" value="C:membrane"/>
    <property type="evidence" value="ECO:0007669"/>
    <property type="project" value="UniProtKB-SubCell"/>
</dbReference>
<gene>
    <name evidence="14" type="ORF">DSTB1V02_LOCUS5680</name>
</gene>
<feature type="domain" description="HTH psq-type" evidence="13">
    <location>
        <begin position="1958"/>
        <end position="2009"/>
    </location>
</feature>
<feature type="domain" description="BRCT" evidence="12">
    <location>
        <begin position="1254"/>
        <end position="1340"/>
    </location>
</feature>
<dbReference type="InterPro" id="IPR008952">
    <property type="entry name" value="Tetraspanin_EC2_sf"/>
</dbReference>
<feature type="compositionally biased region" description="Low complexity" evidence="9">
    <location>
        <begin position="597"/>
        <end position="609"/>
    </location>
</feature>
<dbReference type="PANTHER" id="PTHR23110">
    <property type="entry name" value="BTB DOMAIN TRANSCRIPTION FACTOR"/>
    <property type="match status" value="1"/>
</dbReference>
<dbReference type="OrthoDB" id="2384350at2759"/>
<dbReference type="Gene3D" id="1.10.10.60">
    <property type="entry name" value="Homeodomain-like"/>
    <property type="match status" value="1"/>
</dbReference>
<feature type="domain" description="BRCT" evidence="12">
    <location>
        <begin position="1355"/>
        <end position="1451"/>
    </location>
</feature>
<feature type="region of interest" description="Disordered" evidence="9">
    <location>
        <begin position="674"/>
        <end position="831"/>
    </location>
</feature>
<evidence type="ECO:0000256" key="3">
    <source>
        <dbReference type="ARBA" id="ARBA00022692"/>
    </source>
</evidence>
<dbReference type="InterPro" id="IPR036420">
    <property type="entry name" value="BRCT_dom_sf"/>
</dbReference>
<dbReference type="GO" id="GO:0004842">
    <property type="term" value="F:ubiquitin-protein transferase activity"/>
    <property type="evidence" value="ECO:0007669"/>
    <property type="project" value="InterPro"/>
</dbReference>
<evidence type="ECO:0000256" key="2">
    <source>
        <dbReference type="ARBA" id="ARBA00004141"/>
    </source>
</evidence>
<dbReference type="Proteomes" id="UP000677054">
    <property type="component" value="Unassembled WGS sequence"/>
</dbReference>
<feature type="region of interest" description="Disordered" evidence="9">
    <location>
        <begin position="1183"/>
        <end position="1213"/>
    </location>
</feature>
<dbReference type="PRINTS" id="PR00493">
    <property type="entry name" value="BRSTCANCERI"/>
</dbReference>
<dbReference type="InterPro" id="IPR011333">
    <property type="entry name" value="SKP1/BTB/POZ_sf"/>
</dbReference>
<feature type="compositionally biased region" description="Basic and acidic residues" evidence="9">
    <location>
        <begin position="348"/>
        <end position="362"/>
    </location>
</feature>
<evidence type="ECO:0000313" key="15">
    <source>
        <dbReference type="Proteomes" id="UP000677054"/>
    </source>
</evidence>
<feature type="transmembrane region" description="Helical" evidence="10">
    <location>
        <begin position="1600"/>
        <end position="1620"/>
    </location>
</feature>
<dbReference type="GO" id="GO:0005634">
    <property type="term" value="C:nucleus"/>
    <property type="evidence" value="ECO:0007669"/>
    <property type="project" value="UniProtKB-SubCell"/>
</dbReference>
<evidence type="ECO:0000256" key="10">
    <source>
        <dbReference type="SAM" id="Phobius"/>
    </source>
</evidence>
<feature type="compositionally biased region" description="Polar residues" evidence="9">
    <location>
        <begin position="2142"/>
        <end position="2155"/>
    </location>
</feature>
<dbReference type="Pfam" id="PF00335">
    <property type="entry name" value="Tetraspanin"/>
    <property type="match status" value="1"/>
</dbReference>
<proteinExistence type="predicted"/>
<accession>A0A7R8X860</accession>
<dbReference type="GO" id="GO:0008270">
    <property type="term" value="F:zinc ion binding"/>
    <property type="evidence" value="ECO:0007669"/>
    <property type="project" value="InterPro"/>
</dbReference>
<dbReference type="Gene3D" id="3.40.50.10190">
    <property type="entry name" value="BRCT domain"/>
    <property type="match status" value="2"/>
</dbReference>
<feature type="DNA-binding region" description="H-T-H motif" evidence="8">
    <location>
        <begin position="1985"/>
        <end position="2005"/>
    </location>
</feature>
<dbReference type="CDD" id="cd18315">
    <property type="entry name" value="BTB_POZ_BAB-like"/>
    <property type="match status" value="1"/>
</dbReference>
<evidence type="ECO:0000256" key="7">
    <source>
        <dbReference type="ARBA" id="ARBA00023242"/>
    </source>
</evidence>
<dbReference type="EMBL" id="CAJPEV010000960">
    <property type="protein sequence ID" value="CAG0889783.1"/>
    <property type="molecule type" value="Genomic_DNA"/>
</dbReference>
<dbReference type="InterPro" id="IPR009057">
    <property type="entry name" value="Homeodomain-like_sf"/>
</dbReference>
<feature type="domain" description="BTB" evidence="11">
    <location>
        <begin position="1670"/>
        <end position="1735"/>
    </location>
</feature>
<dbReference type="PROSITE" id="PS50172">
    <property type="entry name" value="BRCT"/>
    <property type="match status" value="2"/>
</dbReference>
<dbReference type="GO" id="GO:0003677">
    <property type="term" value="F:DNA binding"/>
    <property type="evidence" value="ECO:0007669"/>
    <property type="project" value="UniProtKB-UniRule"/>
</dbReference>
<organism evidence="14">
    <name type="scientific">Darwinula stevensoni</name>
    <dbReference type="NCBI Taxonomy" id="69355"/>
    <lineage>
        <taxon>Eukaryota</taxon>
        <taxon>Metazoa</taxon>
        <taxon>Ecdysozoa</taxon>
        <taxon>Arthropoda</taxon>
        <taxon>Crustacea</taxon>
        <taxon>Oligostraca</taxon>
        <taxon>Ostracoda</taxon>
        <taxon>Podocopa</taxon>
        <taxon>Podocopida</taxon>
        <taxon>Darwinulocopina</taxon>
        <taxon>Darwinuloidea</taxon>
        <taxon>Darwinulidae</taxon>
        <taxon>Darwinula</taxon>
    </lineage>
</organism>
<dbReference type="GO" id="GO:0006281">
    <property type="term" value="P:DNA repair"/>
    <property type="evidence" value="ECO:0007669"/>
    <property type="project" value="InterPro"/>
</dbReference>
<dbReference type="InterPro" id="IPR007889">
    <property type="entry name" value="HTH_Psq"/>
</dbReference>
<feature type="region of interest" description="Disordered" evidence="9">
    <location>
        <begin position="1933"/>
        <end position="1960"/>
    </location>
</feature>
<keyword evidence="5 8" id="KW-0238">DNA-binding</keyword>
<evidence type="ECO:0000256" key="4">
    <source>
        <dbReference type="ARBA" id="ARBA00022989"/>
    </source>
</evidence>
<feature type="compositionally biased region" description="Low complexity" evidence="9">
    <location>
        <begin position="233"/>
        <end position="246"/>
    </location>
</feature>
<evidence type="ECO:0000256" key="8">
    <source>
        <dbReference type="PROSITE-ProRule" id="PRU00320"/>
    </source>
</evidence>
<feature type="compositionally biased region" description="Polar residues" evidence="9">
    <location>
        <begin position="1880"/>
        <end position="1907"/>
    </location>
</feature>
<sequence>MAALGSEYEDKVWRWLVLGLENTRDELAKAISENYSKLLHLASDFQDMGKKMTDDFQQNQMCSAQELTAGVIEEHTYEGKTKDRSRPSGKSLSPFGMSSSTGEEKKFFKSRSNSGSTQLPEHSCPVPVTTISESSQNEDPYTFVSSQRSPKKRTRRSQARGGATKGRGSHSKPGASSRGQKSLSSHDEKLAVPLTVLRKHKDTFDELMEGIQHCPTSTYKQQNGIVPSAKIWSSPDDSLDADSPPSEELGSLFVSPTPARMALSSSGTGEEDHIGPDPDLGSKDKKSKKGLQKKPAAIRRSGRQKKEVSSNDDGALESINCLFGDIEQNALNREKKKDFQSPTLISYSDKKRKVEASLDESKMSLSNLEESSEESPGKHPGRRVSFKVPEVEYQPESESEKETSQEGVRSAGSSSHSNALDDVGLLAANAGCQPIGKIPEDVPPKVSENTSTQSLNLISKKSILFADKTKKMQTHSLDRLQNFEKPGSTSKQKKNTIGDRSPGWSRLPSLMKDFESKQKKSPSLDVQHRVTPQKQDKSECMKDLGPHCHVQEASSDCLVEDPSQIIETISSAVPISVHHKKDPRGGVQEGNERLDQSSGQSSNSYDSESAPAKSVYSHSSKVQTPASKYIENVKTSRHTFALDAETQDLDDLILSHASSTMDLVEGLASPRQASFSVGVSPTSPINLHDNPSPVKKTQKRASAQAARSAKQLSNDVSSCETNSSSPEHEVPFASRSLRRSSLQKWLTSPKSDVSKSATIKESPKGRHALSNLEARQSGVRKRKSSGTPEAEAEKSGVKKHKYSRTPEMQTETSMQSSPSRSPPPPPSLLHFDQAIQCSPVKVLHFDQATQCTPPRSFDQGMQTSPPPCLCFDMMVQTSPYPPHNIGIQATPSVTNSSIQYSPLVTRVMGIQTSPSMEERVCISLEQLPTKRPEVNVSGQVTPTEVISQAIQTSIPSQDMAPQAISQAIQTSIPSQDMAPQAISQAIQTSIPSQDMTDDNENPPETHPQNMEETQVSRLRSVRKTLVFSTEQQKQAAVTLPENFSQASTLSGVHALSADSNGMPLSAWTLEEVLGAWEPPESNSRVSKVEELHSEEPDVIEASQKCKSPDLPKKGSLKDADTVFISETHPSSDTEEAMLNDSMPALMRQHSVKPTDMAHSPDFFQEPPTVSIKMDYDMFQDDVEEVDEEQVSKKPSVSDSKDFFKTPTQAPPRSQSKQVDLFLSLLFKNFIFSICADRNFRGPLFPYRENERKLVFLCSLLQGEAMQAVVKFAKIIGADILNRFEQRVTHVIVHQDPKESVAQITLKFLMGVAHRKWIVWFSWVEESLKAGKSLPEENFEASHAEGEMGPYRARVGYPLPLRNVQISVVEPLENISRQAMEELITVCGGLVVSSPKNFVSGPQIAVVLCLYTADINFQGLSEEYPHALILDQQWVLETVASYRILPIEDYVLYPGLMDRIASMDLPSEYLNDSYFVLVIFICIVELVAVTLALVYQEGVHDGLRAELKEGIKFHYNTTTQHTFDELWDRLQTQFGCCGVDSYEDWYGIHAWPTKSQVPPSCCTPEALQDYGPNNCAVSAEPGHFHTSGCYERLKDWLMERVHIVTIMGVFLAALQGLWNIMSAGIPTNFGHQHCEKEKKMGSSQHYQLKWNNHHANLSSVFDQLLQVEAFTDVTIACDGASLKCHKMVLAACSPYFQKLFLDNPCQHPIVVLKDIKYQVFRYLLDFMYKGEVNISQDDFLSLMKVAKTLKIKGLVESDECPMSTPTSSWLGSGGASKELTSSPASPPIPVPESTLKVPPIPLSLPNGPTNDPRSSLLLQNLCIPRFGCESPHSPSDLSRHQRNPTSQHPILRTALGTQGLPTNGENGSPLNEEEDDDMGANSYNAQESSQSEMVSASEDSLSRDIFSSPQGHPLELLSTSIPMDRFQVPSSLQYTPILPKSGPSKSHSNSSRKGNSSTPREWKRYKLYDRADLQRAIDVVKSGMSATAAAKIYGIPSRTLYAKIKKLGIPTAPRKSFGRMVLNARQLAEARGGVKAETENGVSIKAEFPDQVSSIKLEYPDAPHDGSEEAQDVGESRSTPDAPVVTSGQELEATQEEEEKEEMEGMEGSKGEGEEEEEEENEEMSEQVGDLSTSEACHPVNLVSRNPSIASAGSME</sequence>
<feature type="compositionally biased region" description="Polar residues" evidence="9">
    <location>
        <begin position="1854"/>
        <end position="1868"/>
    </location>
</feature>
<feature type="compositionally biased region" description="Polar residues" evidence="9">
    <location>
        <begin position="616"/>
        <end position="626"/>
    </location>
</feature>
<feature type="compositionally biased region" description="Polar residues" evidence="9">
    <location>
        <begin position="405"/>
        <end position="418"/>
    </location>
</feature>
<feature type="compositionally biased region" description="Polar residues" evidence="9">
    <location>
        <begin position="712"/>
        <end position="725"/>
    </location>
</feature>
<evidence type="ECO:0000259" key="13">
    <source>
        <dbReference type="PROSITE" id="PS50960"/>
    </source>
</evidence>
<feature type="compositionally biased region" description="Polar residues" evidence="9">
    <location>
        <begin position="129"/>
        <end position="148"/>
    </location>
</feature>
<feature type="region of interest" description="Disordered" evidence="9">
    <location>
        <begin position="1853"/>
        <end position="1907"/>
    </location>
</feature>
<dbReference type="InterPro" id="IPR000210">
    <property type="entry name" value="BTB/POZ_dom"/>
</dbReference>
<feature type="transmembrane region" description="Helical" evidence="10">
    <location>
        <begin position="1473"/>
        <end position="1494"/>
    </location>
</feature>
<feature type="compositionally biased region" description="Acidic residues" evidence="9">
    <location>
        <begin position="2112"/>
        <end position="2124"/>
    </location>
</feature>
<feature type="region of interest" description="Disordered" evidence="9">
    <location>
        <begin position="76"/>
        <end position="194"/>
    </location>
</feature>
<evidence type="ECO:0000256" key="5">
    <source>
        <dbReference type="ARBA" id="ARBA00023125"/>
    </source>
</evidence>
<reference evidence="14" key="1">
    <citation type="submission" date="2020-11" db="EMBL/GenBank/DDBJ databases">
        <authorList>
            <person name="Tran Van P."/>
        </authorList>
    </citation>
    <scope>NUCLEOTIDE SEQUENCE</scope>
</reference>
<feature type="region of interest" description="Disordered" evidence="9">
    <location>
        <begin position="991"/>
        <end position="1017"/>
    </location>
</feature>
<dbReference type="InterPro" id="IPR018499">
    <property type="entry name" value="Tetraspanin/Peripherin"/>
</dbReference>
<dbReference type="PROSITE" id="PS50960">
    <property type="entry name" value="HTH_PSQ"/>
    <property type="match status" value="1"/>
</dbReference>
<dbReference type="Gene3D" id="1.10.1450.10">
    <property type="entry name" value="Tetraspanin"/>
    <property type="match status" value="1"/>
</dbReference>
<keyword evidence="6 10" id="KW-0472">Membrane</keyword>
<feature type="region of interest" description="Disordered" evidence="9">
    <location>
        <begin position="570"/>
        <end position="632"/>
    </location>
</feature>
<feature type="compositionally biased region" description="Polar residues" evidence="9">
    <location>
        <begin position="215"/>
        <end position="225"/>
    </location>
</feature>
<feature type="compositionally biased region" description="Basic and acidic residues" evidence="9">
    <location>
        <begin position="270"/>
        <end position="284"/>
    </location>
</feature>
<feature type="compositionally biased region" description="Basic residues" evidence="9">
    <location>
        <begin position="285"/>
        <end position="303"/>
    </location>
</feature>
<dbReference type="Pfam" id="PF00533">
    <property type="entry name" value="BRCT"/>
    <property type="match status" value="1"/>
</dbReference>
<keyword evidence="7 8" id="KW-0539">Nucleus</keyword>
<dbReference type="SMART" id="SM00292">
    <property type="entry name" value="BRCT"/>
    <property type="match status" value="2"/>
</dbReference>
<evidence type="ECO:0000256" key="1">
    <source>
        <dbReference type="ARBA" id="ARBA00004123"/>
    </source>
</evidence>
<feature type="compositionally biased region" description="Low complexity" evidence="9">
    <location>
        <begin position="1938"/>
        <end position="1956"/>
    </location>
</feature>
<feature type="region of interest" description="Disordered" evidence="9">
    <location>
        <begin position="482"/>
        <end position="542"/>
    </location>
</feature>
<feature type="region of interest" description="Disordered" evidence="9">
    <location>
        <begin position="2056"/>
        <end position="2155"/>
    </location>
</feature>
<feature type="compositionally biased region" description="Basic residues" evidence="9">
    <location>
        <begin position="149"/>
        <end position="158"/>
    </location>
</feature>
<feature type="compositionally biased region" description="Polar residues" evidence="9">
    <location>
        <begin position="1006"/>
        <end position="1017"/>
    </location>
</feature>
<evidence type="ECO:0000259" key="12">
    <source>
        <dbReference type="PROSITE" id="PS50172"/>
    </source>
</evidence>
<dbReference type="Gene3D" id="3.30.710.10">
    <property type="entry name" value="Potassium Channel Kv1.1, Chain A"/>
    <property type="match status" value="1"/>
</dbReference>
<keyword evidence="4 10" id="KW-1133">Transmembrane helix</keyword>
<feature type="region of interest" description="Disordered" evidence="9">
    <location>
        <begin position="1758"/>
        <end position="1793"/>
    </location>
</feature>
<keyword evidence="15" id="KW-1185">Reference proteome</keyword>
<feature type="compositionally biased region" description="Polar residues" evidence="9">
    <location>
        <begin position="739"/>
        <end position="759"/>
    </location>
</feature>
<feature type="region of interest" description="Disordered" evidence="9">
    <location>
        <begin position="215"/>
        <end position="314"/>
    </location>
</feature>
<comment type="subcellular location">
    <subcellularLocation>
        <location evidence="2">Membrane</location>
        <topology evidence="2">Multi-pass membrane protein</topology>
    </subcellularLocation>
    <subcellularLocation>
        <location evidence="1 8">Nucleus</location>
    </subcellularLocation>
</comment>
<keyword evidence="3 10" id="KW-0812">Transmembrane</keyword>
<dbReference type="SUPFAM" id="SSF48652">
    <property type="entry name" value="Tetraspanin"/>
    <property type="match status" value="1"/>
</dbReference>
<evidence type="ECO:0000256" key="6">
    <source>
        <dbReference type="ARBA" id="ARBA00023136"/>
    </source>
</evidence>
<dbReference type="InterPro" id="IPR001357">
    <property type="entry name" value="BRCT_dom"/>
</dbReference>